<evidence type="ECO:0000313" key="3">
    <source>
        <dbReference type="Proteomes" id="UP000277424"/>
    </source>
</evidence>
<gene>
    <name evidence="2" type="ORF">BCL74_2015</name>
</gene>
<dbReference type="EMBL" id="RBIG01000002">
    <property type="protein sequence ID" value="RKQ70079.1"/>
    <property type="molecule type" value="Genomic_DNA"/>
</dbReference>
<reference evidence="2 3" key="1">
    <citation type="submission" date="2018-10" db="EMBL/GenBank/DDBJ databases">
        <title>Comparative analysis of microorganisms from saline springs in Andes Mountain Range, Colombia.</title>
        <authorList>
            <person name="Rubin E."/>
        </authorList>
    </citation>
    <scope>NUCLEOTIDE SEQUENCE [LARGE SCALE GENOMIC DNA]</scope>
    <source>
        <strain evidence="2 3">USBA 36</strain>
    </source>
</reference>
<keyword evidence="1" id="KW-0812">Transmembrane</keyword>
<dbReference type="RefSeq" id="WP_272943354.1">
    <property type="nucleotide sequence ID" value="NZ_RBIG01000002.1"/>
</dbReference>
<sequence>MTQETLALLLMPAAGLLMAVIMLYIVKRDSDRNDKHRPGTH</sequence>
<comment type="caution">
    <text evidence="2">The sequence shown here is derived from an EMBL/GenBank/DDBJ whole genome shotgun (WGS) entry which is preliminary data.</text>
</comment>
<keyword evidence="1" id="KW-1133">Transmembrane helix</keyword>
<evidence type="ECO:0000313" key="2">
    <source>
        <dbReference type="EMBL" id="RKQ70079.1"/>
    </source>
</evidence>
<accession>A0A420WGJ8</accession>
<feature type="transmembrane region" description="Helical" evidence="1">
    <location>
        <begin position="6"/>
        <end position="26"/>
    </location>
</feature>
<evidence type="ECO:0000256" key="1">
    <source>
        <dbReference type="SAM" id="Phobius"/>
    </source>
</evidence>
<proteinExistence type="predicted"/>
<dbReference type="AlphaFoldDB" id="A0A420WGJ8"/>
<name>A0A420WGJ8_9PROT</name>
<keyword evidence="1" id="KW-0472">Membrane</keyword>
<organism evidence="2 3">
    <name type="scientific">Oceanibaculum indicum</name>
    <dbReference type="NCBI Taxonomy" id="526216"/>
    <lineage>
        <taxon>Bacteria</taxon>
        <taxon>Pseudomonadati</taxon>
        <taxon>Pseudomonadota</taxon>
        <taxon>Alphaproteobacteria</taxon>
        <taxon>Rhodospirillales</taxon>
        <taxon>Oceanibaculaceae</taxon>
        <taxon>Oceanibaculum</taxon>
    </lineage>
</organism>
<dbReference type="Proteomes" id="UP000277424">
    <property type="component" value="Unassembled WGS sequence"/>
</dbReference>
<protein>
    <submittedName>
        <fullName evidence="2">Uncharacterized protein</fullName>
    </submittedName>
</protein>